<organism evidence="3 4">
    <name type="scientific">Taxus chinensis</name>
    <name type="common">Chinese yew</name>
    <name type="synonym">Taxus wallichiana var. chinensis</name>
    <dbReference type="NCBI Taxonomy" id="29808"/>
    <lineage>
        <taxon>Eukaryota</taxon>
        <taxon>Viridiplantae</taxon>
        <taxon>Streptophyta</taxon>
        <taxon>Embryophyta</taxon>
        <taxon>Tracheophyta</taxon>
        <taxon>Spermatophyta</taxon>
        <taxon>Pinopsida</taxon>
        <taxon>Pinidae</taxon>
        <taxon>Conifers II</taxon>
        <taxon>Cupressales</taxon>
        <taxon>Taxaceae</taxon>
        <taxon>Taxus</taxon>
    </lineage>
</organism>
<name>A0AA38CLX2_TAXCH</name>
<sequence length="83" mass="9328">TLRFLNNTSKPIILALGRPDPKKNMKTLVKDFRECNKLKKLENLGFFINLALVEPFGLTLIEETTHGLPMVATKNGGPVDIHR</sequence>
<accession>A0AA38CLX2</accession>
<feature type="non-terminal residue" evidence="3">
    <location>
        <position position="1"/>
    </location>
</feature>
<gene>
    <name evidence="3" type="ORF">KI387_013729</name>
</gene>
<dbReference type="GO" id="GO:0016757">
    <property type="term" value="F:glycosyltransferase activity"/>
    <property type="evidence" value="ECO:0007669"/>
    <property type="project" value="UniProtKB-KW"/>
</dbReference>
<keyword evidence="1" id="KW-0328">Glycosyltransferase</keyword>
<dbReference type="SUPFAM" id="SSF53756">
    <property type="entry name" value="UDP-Glycosyltransferase/glycogen phosphorylase"/>
    <property type="match status" value="1"/>
</dbReference>
<evidence type="ECO:0000313" key="3">
    <source>
        <dbReference type="EMBL" id="KAH9302146.1"/>
    </source>
</evidence>
<evidence type="ECO:0008006" key="5">
    <source>
        <dbReference type="Google" id="ProtNLM"/>
    </source>
</evidence>
<proteinExistence type="predicted"/>
<dbReference type="Proteomes" id="UP000824469">
    <property type="component" value="Unassembled WGS sequence"/>
</dbReference>
<dbReference type="AlphaFoldDB" id="A0AA38CLX2"/>
<dbReference type="InterPro" id="IPR044161">
    <property type="entry name" value="SPS"/>
</dbReference>
<dbReference type="Gene3D" id="3.40.50.2000">
    <property type="entry name" value="Glycogen Phosphorylase B"/>
    <property type="match status" value="1"/>
</dbReference>
<evidence type="ECO:0000256" key="2">
    <source>
        <dbReference type="ARBA" id="ARBA00022679"/>
    </source>
</evidence>
<keyword evidence="4" id="KW-1185">Reference proteome</keyword>
<dbReference type="EMBL" id="JAHRHJ020000009">
    <property type="protein sequence ID" value="KAH9302146.1"/>
    <property type="molecule type" value="Genomic_DNA"/>
</dbReference>
<feature type="non-terminal residue" evidence="3">
    <location>
        <position position="83"/>
    </location>
</feature>
<comment type="caution">
    <text evidence="3">The sequence shown here is derived from an EMBL/GenBank/DDBJ whole genome shotgun (WGS) entry which is preliminary data.</text>
</comment>
<dbReference type="PANTHER" id="PTHR46039:SF5">
    <property type="entry name" value="SUCROSE-PHOSPHATE SYNTHASE 3-RELATED"/>
    <property type="match status" value="1"/>
</dbReference>
<evidence type="ECO:0000313" key="4">
    <source>
        <dbReference type="Proteomes" id="UP000824469"/>
    </source>
</evidence>
<dbReference type="PANTHER" id="PTHR46039">
    <property type="entry name" value="SUCROSE-PHOSPHATE SYNTHASE 3-RELATED"/>
    <property type="match status" value="1"/>
</dbReference>
<evidence type="ECO:0000256" key="1">
    <source>
        <dbReference type="ARBA" id="ARBA00022676"/>
    </source>
</evidence>
<reference evidence="3 4" key="1">
    <citation type="journal article" date="2021" name="Nat. Plants">
        <title>The Taxus genome provides insights into paclitaxel biosynthesis.</title>
        <authorList>
            <person name="Xiong X."/>
            <person name="Gou J."/>
            <person name="Liao Q."/>
            <person name="Li Y."/>
            <person name="Zhou Q."/>
            <person name="Bi G."/>
            <person name="Li C."/>
            <person name="Du R."/>
            <person name="Wang X."/>
            <person name="Sun T."/>
            <person name="Guo L."/>
            <person name="Liang H."/>
            <person name="Lu P."/>
            <person name="Wu Y."/>
            <person name="Zhang Z."/>
            <person name="Ro D.K."/>
            <person name="Shang Y."/>
            <person name="Huang S."/>
            <person name="Yan J."/>
        </authorList>
    </citation>
    <scope>NUCLEOTIDE SEQUENCE [LARGE SCALE GENOMIC DNA]</scope>
    <source>
        <strain evidence="3">Ta-2019</strain>
    </source>
</reference>
<keyword evidence="2" id="KW-0808">Transferase</keyword>
<protein>
    <recommendedName>
        <fullName evidence="5">Sucrose-phosphate synthase</fullName>
    </recommendedName>
</protein>